<keyword evidence="2" id="KW-1185">Reference proteome</keyword>
<evidence type="ECO:0008006" key="3">
    <source>
        <dbReference type="Google" id="ProtNLM"/>
    </source>
</evidence>
<comment type="caution">
    <text evidence="1">The sequence shown here is derived from an EMBL/GenBank/DDBJ whole genome shotgun (WGS) entry which is preliminary data.</text>
</comment>
<name>A0A4Y7U1A1_COPMI</name>
<evidence type="ECO:0000313" key="2">
    <source>
        <dbReference type="Proteomes" id="UP000298030"/>
    </source>
</evidence>
<sequence>MPRARTAAMGVAFRKAEPQSLRIGHASLSRVRCAPYDLNRTISVTSSPTSPKLPSPTTPRSTIARFADRGEDGYYVRIQGNVLVAPKALFEAMKSEVRHALLTTGRGLSLDDPILLRLSITTSQFRYLVHAFKKYPSLDIKKLPLDQLFSTAELSFQFGISQLQRWSVETAVVVLNSSRTPLRSASSEIFARALRIAHIYGHVSLSSSIQAKWLTRLHWRELPSVPAILFADRYELRNLLGHAYYIHLVEVTEAKIPCSPEENCTTDGSQSLAHISEYCRVPPSASSPLTPTQRTHLLAGYYSLTAYWKRLRVSPPPFQRYHRCTNHDRCLAVWQLRWTVACSQPCPPAIPEVDVLRRLKWVENWLRSDELMTACMESGCWEGAVSCVGSVRDEVVRNLGHHFDLG</sequence>
<reference evidence="1 2" key="1">
    <citation type="journal article" date="2019" name="Nat. Ecol. Evol.">
        <title>Megaphylogeny resolves global patterns of mushroom evolution.</title>
        <authorList>
            <person name="Varga T."/>
            <person name="Krizsan K."/>
            <person name="Foldi C."/>
            <person name="Dima B."/>
            <person name="Sanchez-Garcia M."/>
            <person name="Sanchez-Ramirez S."/>
            <person name="Szollosi G.J."/>
            <person name="Szarkandi J.G."/>
            <person name="Papp V."/>
            <person name="Albert L."/>
            <person name="Andreopoulos W."/>
            <person name="Angelini C."/>
            <person name="Antonin V."/>
            <person name="Barry K.W."/>
            <person name="Bougher N.L."/>
            <person name="Buchanan P."/>
            <person name="Buyck B."/>
            <person name="Bense V."/>
            <person name="Catcheside P."/>
            <person name="Chovatia M."/>
            <person name="Cooper J."/>
            <person name="Damon W."/>
            <person name="Desjardin D."/>
            <person name="Finy P."/>
            <person name="Geml J."/>
            <person name="Haridas S."/>
            <person name="Hughes K."/>
            <person name="Justo A."/>
            <person name="Karasinski D."/>
            <person name="Kautmanova I."/>
            <person name="Kiss B."/>
            <person name="Kocsube S."/>
            <person name="Kotiranta H."/>
            <person name="LaButti K.M."/>
            <person name="Lechner B.E."/>
            <person name="Liimatainen K."/>
            <person name="Lipzen A."/>
            <person name="Lukacs Z."/>
            <person name="Mihaltcheva S."/>
            <person name="Morgado L.N."/>
            <person name="Niskanen T."/>
            <person name="Noordeloos M.E."/>
            <person name="Ohm R.A."/>
            <person name="Ortiz-Santana B."/>
            <person name="Ovrebo C."/>
            <person name="Racz N."/>
            <person name="Riley R."/>
            <person name="Savchenko A."/>
            <person name="Shiryaev A."/>
            <person name="Soop K."/>
            <person name="Spirin V."/>
            <person name="Szebenyi C."/>
            <person name="Tomsovsky M."/>
            <person name="Tulloss R.E."/>
            <person name="Uehling J."/>
            <person name="Grigoriev I.V."/>
            <person name="Vagvolgyi C."/>
            <person name="Papp T."/>
            <person name="Martin F.M."/>
            <person name="Miettinen O."/>
            <person name="Hibbett D.S."/>
            <person name="Nagy L.G."/>
        </authorList>
    </citation>
    <scope>NUCLEOTIDE SEQUENCE [LARGE SCALE GENOMIC DNA]</scope>
    <source>
        <strain evidence="1 2">FP101781</strain>
    </source>
</reference>
<protein>
    <recommendedName>
        <fullName evidence="3">BTB domain-containing protein</fullName>
    </recommendedName>
</protein>
<dbReference type="AlphaFoldDB" id="A0A4Y7U1A1"/>
<organism evidence="1 2">
    <name type="scientific">Coprinellus micaceus</name>
    <name type="common">Glistening ink-cap mushroom</name>
    <name type="synonym">Coprinus micaceus</name>
    <dbReference type="NCBI Taxonomy" id="71717"/>
    <lineage>
        <taxon>Eukaryota</taxon>
        <taxon>Fungi</taxon>
        <taxon>Dikarya</taxon>
        <taxon>Basidiomycota</taxon>
        <taxon>Agaricomycotina</taxon>
        <taxon>Agaricomycetes</taxon>
        <taxon>Agaricomycetidae</taxon>
        <taxon>Agaricales</taxon>
        <taxon>Agaricineae</taxon>
        <taxon>Psathyrellaceae</taxon>
        <taxon>Coprinellus</taxon>
    </lineage>
</organism>
<accession>A0A4Y7U1A1</accession>
<dbReference type="EMBL" id="QPFP01000001">
    <property type="protein sequence ID" value="TEB40021.1"/>
    <property type="molecule type" value="Genomic_DNA"/>
</dbReference>
<proteinExistence type="predicted"/>
<dbReference type="Proteomes" id="UP000298030">
    <property type="component" value="Unassembled WGS sequence"/>
</dbReference>
<dbReference type="OrthoDB" id="2914104at2759"/>
<evidence type="ECO:0000313" key="1">
    <source>
        <dbReference type="EMBL" id="TEB40021.1"/>
    </source>
</evidence>
<gene>
    <name evidence="1" type="ORF">FA13DRAFT_1704135</name>
</gene>